<dbReference type="InterPro" id="IPR038128">
    <property type="entry name" value="Gamma_PGA_hydro_sf"/>
</dbReference>
<dbReference type="InterPro" id="IPR008585">
    <property type="entry name" value="Gamma_PGA_hydro"/>
</dbReference>
<proteinExistence type="predicted"/>
<reference evidence="1 2" key="1">
    <citation type="submission" date="2019-12" db="EMBL/GenBank/DDBJ databases">
        <title>Isolation and characterization of three novel carbon monoxide-oxidizing members of Halobacteria from salione crusts and soils.</title>
        <authorList>
            <person name="Myers M.R."/>
            <person name="King G.M."/>
        </authorList>
    </citation>
    <scope>NUCLEOTIDE SEQUENCE [LARGE SCALE GENOMIC DNA]</scope>
    <source>
        <strain evidence="1 2">WSH3</strain>
    </source>
</reference>
<dbReference type="RefSeq" id="WP_159764544.1">
    <property type="nucleotide sequence ID" value="NZ_WUUT01000005.1"/>
</dbReference>
<evidence type="ECO:0008006" key="3">
    <source>
        <dbReference type="Google" id="ProtNLM"/>
    </source>
</evidence>
<dbReference type="OrthoDB" id="168704at2157"/>
<organism evidence="1 2">
    <name type="scientific">Halovenus carboxidivorans</name>
    <dbReference type="NCBI Taxonomy" id="2692199"/>
    <lineage>
        <taxon>Archaea</taxon>
        <taxon>Methanobacteriati</taxon>
        <taxon>Methanobacteriota</taxon>
        <taxon>Stenosarchaea group</taxon>
        <taxon>Halobacteria</taxon>
        <taxon>Halobacteriales</taxon>
        <taxon>Haloarculaceae</taxon>
        <taxon>Halovenus</taxon>
    </lineage>
</organism>
<gene>
    <name evidence="1" type="ORF">GRX03_12405</name>
</gene>
<dbReference type="EMBL" id="WUUT01000005">
    <property type="protein sequence ID" value="MXR52402.1"/>
    <property type="molecule type" value="Genomic_DNA"/>
</dbReference>
<dbReference type="Gene3D" id="3.40.630.100">
    <property type="entry name" value="Poly-gamma-glutamate hydrolase, zinc-binding motif"/>
    <property type="match status" value="1"/>
</dbReference>
<dbReference type="Proteomes" id="UP000466535">
    <property type="component" value="Unassembled WGS sequence"/>
</dbReference>
<dbReference type="AlphaFoldDB" id="A0A6B0TAJ7"/>
<evidence type="ECO:0000313" key="1">
    <source>
        <dbReference type="EMBL" id="MXR52402.1"/>
    </source>
</evidence>
<accession>A0A6B0TAJ7</accession>
<comment type="caution">
    <text evidence="1">The sequence shown here is derived from an EMBL/GenBank/DDBJ whole genome shotgun (WGS) entry which is preliminary data.</text>
</comment>
<evidence type="ECO:0000313" key="2">
    <source>
        <dbReference type="Proteomes" id="UP000466535"/>
    </source>
</evidence>
<keyword evidence="2" id="KW-1185">Reference proteome</keyword>
<protein>
    <recommendedName>
        <fullName evidence="3">Phage-related replication protein</fullName>
    </recommendedName>
</protein>
<dbReference type="Pfam" id="PF05908">
    <property type="entry name" value="Gamma_PGA_hydro"/>
    <property type="match status" value="1"/>
</dbReference>
<sequence length="195" mass="20738">MSRRFISTQPVEVSATAHLIELLYDDGTHDETVICAGHGGAVEPGTAELAVELATATEDAVCWATLGYDGEGSAFERFHPPSTALGPDEYPLLGEIADRGFDRVLSLHGLADDEVLVGGATDDGTKDEIAERLDSALSVPVDVVTEGQYSGTHPENFVNWLAEGNGGIQLELGPTARSDAAETLRETLQTWLTEQ</sequence>
<name>A0A6B0TAJ7_9EURY</name>